<dbReference type="Proteomes" id="UP000661435">
    <property type="component" value="Unassembled WGS sequence"/>
</dbReference>
<name>A0A8J6J6F3_9FIRM</name>
<evidence type="ECO:0000313" key="2">
    <source>
        <dbReference type="Proteomes" id="UP000661435"/>
    </source>
</evidence>
<gene>
    <name evidence="1" type="ORF">H8S57_12640</name>
</gene>
<comment type="caution">
    <text evidence="1">The sequence shown here is derived from an EMBL/GenBank/DDBJ whole genome shotgun (WGS) entry which is preliminary data.</text>
</comment>
<dbReference type="EMBL" id="JACOPP010000020">
    <property type="protein sequence ID" value="MBC5734563.1"/>
    <property type="molecule type" value="Genomic_DNA"/>
</dbReference>
<proteinExistence type="predicted"/>
<reference evidence="1" key="1">
    <citation type="submission" date="2020-08" db="EMBL/GenBank/DDBJ databases">
        <title>Genome public.</title>
        <authorList>
            <person name="Liu C."/>
            <person name="Sun Q."/>
        </authorList>
    </citation>
    <scope>NUCLEOTIDE SEQUENCE</scope>
    <source>
        <strain evidence="1">NSJ-51</strain>
    </source>
</reference>
<sequence length="198" mass="21827">MEITGPGGAVTRGADQEWFPEGWQRMAGCGPTAAAVVFAYLARAHAALAPLCPGDVSGRREFTALMCRVWDYVTPRHHGLNKPELMQRGMEAYAGARGIALSPARLEIPAARTKRPEYAAVARFVRDSLERECPVAFLNLHNGKVKDLDWWHWVTIVALEGERAVILDSGRELEIDLALWLETTRKRGGLVSALGVRP</sequence>
<evidence type="ECO:0000313" key="1">
    <source>
        <dbReference type="EMBL" id="MBC5734563.1"/>
    </source>
</evidence>
<protein>
    <submittedName>
        <fullName evidence="1">Uncharacterized protein</fullName>
    </submittedName>
</protein>
<accession>A0A8J6J6F3</accession>
<organism evidence="1 2">
    <name type="scientific">Lawsonibacter hominis</name>
    <dbReference type="NCBI Taxonomy" id="2763053"/>
    <lineage>
        <taxon>Bacteria</taxon>
        <taxon>Bacillati</taxon>
        <taxon>Bacillota</taxon>
        <taxon>Clostridia</taxon>
        <taxon>Eubacteriales</taxon>
        <taxon>Oscillospiraceae</taxon>
        <taxon>Lawsonibacter</taxon>
    </lineage>
</organism>
<keyword evidence="2" id="KW-1185">Reference proteome</keyword>
<dbReference type="AlphaFoldDB" id="A0A8J6J6F3"/>